<evidence type="ECO:0000256" key="6">
    <source>
        <dbReference type="ARBA" id="ARBA00023288"/>
    </source>
</evidence>
<keyword evidence="6" id="KW-0449">Lipoprotein</keyword>
<reference evidence="8 9" key="1">
    <citation type="submission" date="2021-02" db="EMBL/GenBank/DDBJ databases">
        <title>Bacillus sp. RD4P76, an endophyte from a halophyte.</title>
        <authorList>
            <person name="Sun J.-Q."/>
        </authorList>
    </citation>
    <scope>NUCLEOTIDE SEQUENCE [LARGE SCALE GENOMIC DNA]</scope>
    <source>
        <strain evidence="8 9">RD4P76</strain>
    </source>
</reference>
<dbReference type="PANTHER" id="PTHR30024">
    <property type="entry name" value="ALIPHATIC SULFONATES-BINDING PROTEIN-RELATED"/>
    <property type="match status" value="1"/>
</dbReference>
<gene>
    <name evidence="8" type="ORF">JR050_14525</name>
</gene>
<name>A0ABS2DN23_9BACI</name>
<evidence type="ECO:0000313" key="8">
    <source>
        <dbReference type="EMBL" id="MBM6618881.1"/>
    </source>
</evidence>
<comment type="similarity">
    <text evidence="2">Belongs to the bacterial solute-binding protein SsuA/TauA family.</text>
</comment>
<dbReference type="PANTHER" id="PTHR30024:SF21">
    <property type="entry name" value="ABC TRANSPORTER SUBSTRATE-BINDING PROTEIN"/>
    <property type="match status" value="1"/>
</dbReference>
<comment type="subcellular location">
    <subcellularLocation>
        <location evidence="1">Periplasm</location>
    </subcellularLocation>
</comment>
<keyword evidence="5" id="KW-0564">Palmitate</keyword>
<feature type="domain" description="Solute-binding protein family 3/N-terminal" evidence="7">
    <location>
        <begin position="47"/>
        <end position="259"/>
    </location>
</feature>
<dbReference type="Proteomes" id="UP001518925">
    <property type="component" value="Unassembled WGS sequence"/>
</dbReference>
<dbReference type="SMART" id="SM00062">
    <property type="entry name" value="PBPb"/>
    <property type="match status" value="1"/>
</dbReference>
<dbReference type="InterPro" id="IPR015168">
    <property type="entry name" value="SsuA/THI5"/>
</dbReference>
<dbReference type="Pfam" id="PF09084">
    <property type="entry name" value="NMT1"/>
    <property type="match status" value="1"/>
</dbReference>
<organism evidence="8 9">
    <name type="scientific">Bacillus suaedaesalsae</name>
    <dbReference type="NCBI Taxonomy" id="2810349"/>
    <lineage>
        <taxon>Bacteria</taxon>
        <taxon>Bacillati</taxon>
        <taxon>Bacillota</taxon>
        <taxon>Bacilli</taxon>
        <taxon>Bacillales</taxon>
        <taxon>Bacillaceae</taxon>
        <taxon>Bacillus</taxon>
    </lineage>
</organism>
<dbReference type="InterPro" id="IPR010067">
    <property type="entry name" value="ABC_SsuA_sub-bd"/>
</dbReference>
<dbReference type="InterPro" id="IPR001638">
    <property type="entry name" value="Solute-binding_3/MltF_N"/>
</dbReference>
<evidence type="ECO:0000256" key="1">
    <source>
        <dbReference type="ARBA" id="ARBA00004418"/>
    </source>
</evidence>
<evidence type="ECO:0000256" key="5">
    <source>
        <dbReference type="ARBA" id="ARBA00023139"/>
    </source>
</evidence>
<keyword evidence="9" id="KW-1185">Reference proteome</keyword>
<evidence type="ECO:0000256" key="3">
    <source>
        <dbReference type="ARBA" id="ARBA00022448"/>
    </source>
</evidence>
<evidence type="ECO:0000256" key="4">
    <source>
        <dbReference type="ARBA" id="ARBA00022729"/>
    </source>
</evidence>
<proteinExistence type="inferred from homology"/>
<protein>
    <submittedName>
        <fullName evidence="8">Aliphatic sulfonate ABC transporter substrate-binding protein</fullName>
    </submittedName>
</protein>
<dbReference type="NCBIfam" id="TIGR01728">
    <property type="entry name" value="SsuA_fam"/>
    <property type="match status" value="1"/>
</dbReference>
<accession>A0ABS2DN23</accession>
<evidence type="ECO:0000313" key="9">
    <source>
        <dbReference type="Proteomes" id="UP001518925"/>
    </source>
</evidence>
<dbReference type="Gene3D" id="3.40.190.10">
    <property type="entry name" value="Periplasmic binding protein-like II"/>
    <property type="match status" value="2"/>
</dbReference>
<dbReference type="EMBL" id="JAFELM010000036">
    <property type="protein sequence ID" value="MBM6618881.1"/>
    <property type="molecule type" value="Genomic_DNA"/>
</dbReference>
<comment type="caution">
    <text evidence="8">The sequence shown here is derived from an EMBL/GenBank/DDBJ whole genome shotgun (WGS) entry which is preliminary data.</text>
</comment>
<sequence length="340" mass="37326">MENPPHLKERTLLKQLIATLILTISICILGACGSSTTSSKSESKPEVIRLDYAFYSPTSLVLKEFGWVEEEFEKEGIKVEWVQSLGSNKALEFLNSNSVDFGSTAGAAALIAKSKAAPIESVYIYSKPEWTALVTQGSSPISKVSDLKGKKVAATLGTDPYIFLLRSLAEEGLKPSDVEIVNLQHGDGAAALVAGKVDAWAGLDPHMAKLEVTEGTKFVYRNADLNTYGTLNVRSEFAKKYPEYVEKVITLYEKARLWTIENEQEATKILAEQAQLDQEVAALQITRNDFSKPIPGDTQNKALTEAGKLLQTSGVIEEKDDIEKLVNQLIQPKFAEKVIK</sequence>
<keyword evidence="4" id="KW-0732">Signal</keyword>
<evidence type="ECO:0000256" key="2">
    <source>
        <dbReference type="ARBA" id="ARBA00010742"/>
    </source>
</evidence>
<dbReference type="SUPFAM" id="SSF53850">
    <property type="entry name" value="Periplasmic binding protein-like II"/>
    <property type="match status" value="1"/>
</dbReference>
<keyword evidence="3" id="KW-0813">Transport</keyword>
<evidence type="ECO:0000259" key="7">
    <source>
        <dbReference type="SMART" id="SM00062"/>
    </source>
</evidence>